<evidence type="ECO:0000313" key="2">
    <source>
        <dbReference type="Proteomes" id="UP000481153"/>
    </source>
</evidence>
<dbReference type="Proteomes" id="UP000481153">
    <property type="component" value="Unassembled WGS sequence"/>
</dbReference>
<dbReference type="AlphaFoldDB" id="A0A6G0X942"/>
<protein>
    <submittedName>
        <fullName evidence="1">Uncharacterized protein</fullName>
    </submittedName>
</protein>
<evidence type="ECO:0000313" key="1">
    <source>
        <dbReference type="EMBL" id="KAF0736472.1"/>
    </source>
</evidence>
<organism evidence="1 2">
    <name type="scientific">Aphanomyces euteiches</name>
    <dbReference type="NCBI Taxonomy" id="100861"/>
    <lineage>
        <taxon>Eukaryota</taxon>
        <taxon>Sar</taxon>
        <taxon>Stramenopiles</taxon>
        <taxon>Oomycota</taxon>
        <taxon>Saprolegniomycetes</taxon>
        <taxon>Saprolegniales</taxon>
        <taxon>Verrucalvaceae</taxon>
        <taxon>Aphanomyces</taxon>
    </lineage>
</organism>
<comment type="caution">
    <text evidence="1">The sequence shown here is derived from an EMBL/GenBank/DDBJ whole genome shotgun (WGS) entry which is preliminary data.</text>
</comment>
<dbReference type="EMBL" id="VJMJ01000089">
    <property type="protein sequence ID" value="KAF0736472.1"/>
    <property type="molecule type" value="Genomic_DNA"/>
</dbReference>
<gene>
    <name evidence="1" type="ORF">Ae201684_007486</name>
</gene>
<name>A0A6G0X942_9STRA</name>
<keyword evidence="2" id="KW-1185">Reference proteome</keyword>
<reference evidence="1 2" key="1">
    <citation type="submission" date="2019-07" db="EMBL/GenBank/DDBJ databases">
        <title>Genomics analysis of Aphanomyces spp. identifies a new class of oomycete effector associated with host adaptation.</title>
        <authorList>
            <person name="Gaulin E."/>
        </authorList>
    </citation>
    <scope>NUCLEOTIDE SEQUENCE [LARGE SCALE GENOMIC DNA]</scope>
    <source>
        <strain evidence="1 2">ATCC 201684</strain>
    </source>
</reference>
<sequence>MNMEKFFGFALRCENQHRLLQLAAVSDDNRLAGGTGLRANGFNLVQDREGGFLDLAEDDVLAIEPVGHDGAQEELRAVGVGAGVGHRQHTLSTVLVDEVFIGKLFAVDGFTARAVAAGEVTALEHEVGDHAVEGRALVVQRLARATDALFTSAQRTEVFSRLGDLVGVQFHGNAAGRHAADGHIKEHDGVGHLLSDRRFAVELCCRTLPPVYFTSL</sequence>
<proteinExistence type="predicted"/>
<accession>A0A6G0X942</accession>